<dbReference type="EMBL" id="JBHTBR010000002">
    <property type="protein sequence ID" value="MFC7290973.1"/>
    <property type="molecule type" value="Genomic_DNA"/>
</dbReference>
<comment type="subcellular location">
    <subcellularLocation>
        <location evidence="1">Membrane</location>
        <topology evidence="1">Single-pass membrane protein</topology>
    </subcellularLocation>
</comment>
<sequence>MSAAILNTTSLSSLSNANQTSRAKDKRLTKFLLSGALATALTVGLFSVMEYLIRIDQIEIAQVKSHTLTSFIAETATIEDVFIKDDVITKIEPATPPPAAPTLIHKPTDGAILGGYTIAASTPDFKTSIPTIKTGVYRGPTTAIPIRAPLPSYPNRAQSMGLSGSCEVAFSLSARGEPFNIAATCSHPVFVESAERAVGKAAFSPTKNDDGMPVITHNVVWPLEYKLN</sequence>
<dbReference type="RefSeq" id="WP_382166177.1">
    <property type="nucleotide sequence ID" value="NZ_JBHTBR010000002.1"/>
</dbReference>
<evidence type="ECO:0000256" key="5">
    <source>
        <dbReference type="SAM" id="Phobius"/>
    </source>
</evidence>
<evidence type="ECO:0000256" key="2">
    <source>
        <dbReference type="ARBA" id="ARBA00022692"/>
    </source>
</evidence>
<accession>A0ABW2IIR8</accession>
<gene>
    <name evidence="7" type="ORF">ACFQS8_05055</name>
</gene>
<dbReference type="Proteomes" id="UP001596492">
    <property type="component" value="Unassembled WGS sequence"/>
</dbReference>
<evidence type="ECO:0000256" key="3">
    <source>
        <dbReference type="ARBA" id="ARBA00022989"/>
    </source>
</evidence>
<dbReference type="Pfam" id="PF03544">
    <property type="entry name" value="TonB_C"/>
    <property type="match status" value="1"/>
</dbReference>
<organism evidence="7 8">
    <name type="scientific">Hirschia litorea</name>
    <dbReference type="NCBI Taxonomy" id="1199156"/>
    <lineage>
        <taxon>Bacteria</taxon>
        <taxon>Pseudomonadati</taxon>
        <taxon>Pseudomonadota</taxon>
        <taxon>Alphaproteobacteria</taxon>
        <taxon>Hyphomonadales</taxon>
        <taxon>Hyphomonadaceae</taxon>
        <taxon>Hirschia</taxon>
    </lineage>
</organism>
<dbReference type="PROSITE" id="PS52015">
    <property type="entry name" value="TONB_CTD"/>
    <property type="match status" value="1"/>
</dbReference>
<feature type="domain" description="TonB C-terminal" evidence="6">
    <location>
        <begin position="138"/>
        <end position="228"/>
    </location>
</feature>
<evidence type="ECO:0000313" key="7">
    <source>
        <dbReference type="EMBL" id="MFC7290973.1"/>
    </source>
</evidence>
<proteinExistence type="predicted"/>
<evidence type="ECO:0000256" key="1">
    <source>
        <dbReference type="ARBA" id="ARBA00004167"/>
    </source>
</evidence>
<dbReference type="Gene3D" id="3.30.1150.10">
    <property type="match status" value="1"/>
</dbReference>
<evidence type="ECO:0000313" key="8">
    <source>
        <dbReference type="Proteomes" id="UP001596492"/>
    </source>
</evidence>
<dbReference type="NCBIfam" id="TIGR01352">
    <property type="entry name" value="tonB_Cterm"/>
    <property type="match status" value="1"/>
</dbReference>
<reference evidence="8" key="1">
    <citation type="journal article" date="2019" name="Int. J. Syst. Evol. Microbiol.">
        <title>The Global Catalogue of Microorganisms (GCM) 10K type strain sequencing project: providing services to taxonomists for standard genome sequencing and annotation.</title>
        <authorList>
            <consortium name="The Broad Institute Genomics Platform"/>
            <consortium name="The Broad Institute Genome Sequencing Center for Infectious Disease"/>
            <person name="Wu L."/>
            <person name="Ma J."/>
        </authorList>
    </citation>
    <scope>NUCLEOTIDE SEQUENCE [LARGE SCALE GENOMIC DNA]</scope>
    <source>
        <strain evidence="8">CCUG 51308</strain>
    </source>
</reference>
<dbReference type="SUPFAM" id="SSF74653">
    <property type="entry name" value="TolA/TonB C-terminal domain"/>
    <property type="match status" value="1"/>
</dbReference>
<evidence type="ECO:0000256" key="4">
    <source>
        <dbReference type="ARBA" id="ARBA00023136"/>
    </source>
</evidence>
<keyword evidence="3 5" id="KW-1133">Transmembrane helix</keyword>
<dbReference type="InterPro" id="IPR006260">
    <property type="entry name" value="TonB/TolA_C"/>
</dbReference>
<protein>
    <submittedName>
        <fullName evidence="7">Energy transducer TonB</fullName>
    </submittedName>
</protein>
<name>A0ABW2IIR8_9PROT</name>
<keyword evidence="4 5" id="KW-0472">Membrane</keyword>
<dbReference type="InterPro" id="IPR037682">
    <property type="entry name" value="TonB_C"/>
</dbReference>
<evidence type="ECO:0000259" key="6">
    <source>
        <dbReference type="PROSITE" id="PS52015"/>
    </source>
</evidence>
<feature type="transmembrane region" description="Helical" evidence="5">
    <location>
        <begin position="31"/>
        <end position="53"/>
    </location>
</feature>
<keyword evidence="2 5" id="KW-0812">Transmembrane</keyword>
<keyword evidence="8" id="KW-1185">Reference proteome</keyword>
<comment type="caution">
    <text evidence="7">The sequence shown here is derived from an EMBL/GenBank/DDBJ whole genome shotgun (WGS) entry which is preliminary data.</text>
</comment>